<accession>A0A3Q3WNW7</accession>
<dbReference type="Proteomes" id="UP000261620">
    <property type="component" value="Unplaced"/>
</dbReference>
<name>A0A3Q3WNW7_MOLML</name>
<protein>
    <submittedName>
        <fullName evidence="2">Uncharacterized protein</fullName>
    </submittedName>
</protein>
<keyword evidence="1" id="KW-0472">Membrane</keyword>
<reference evidence="2" key="2">
    <citation type="submission" date="2025-09" db="UniProtKB">
        <authorList>
            <consortium name="Ensembl"/>
        </authorList>
    </citation>
    <scope>IDENTIFICATION</scope>
</reference>
<evidence type="ECO:0000256" key="1">
    <source>
        <dbReference type="SAM" id="Phobius"/>
    </source>
</evidence>
<organism evidence="2 3">
    <name type="scientific">Mola mola</name>
    <name type="common">Ocean sunfish</name>
    <name type="synonym">Tetraodon mola</name>
    <dbReference type="NCBI Taxonomy" id="94237"/>
    <lineage>
        <taxon>Eukaryota</taxon>
        <taxon>Metazoa</taxon>
        <taxon>Chordata</taxon>
        <taxon>Craniata</taxon>
        <taxon>Vertebrata</taxon>
        <taxon>Euteleostomi</taxon>
        <taxon>Actinopterygii</taxon>
        <taxon>Neopterygii</taxon>
        <taxon>Teleostei</taxon>
        <taxon>Neoteleostei</taxon>
        <taxon>Acanthomorphata</taxon>
        <taxon>Eupercaria</taxon>
        <taxon>Tetraodontiformes</taxon>
        <taxon>Molidae</taxon>
        <taxon>Mola</taxon>
    </lineage>
</organism>
<evidence type="ECO:0000313" key="3">
    <source>
        <dbReference type="Proteomes" id="UP000261620"/>
    </source>
</evidence>
<evidence type="ECO:0000313" key="2">
    <source>
        <dbReference type="Ensembl" id="ENSMMOP00000019573.1"/>
    </source>
</evidence>
<feature type="transmembrane region" description="Helical" evidence="1">
    <location>
        <begin position="12"/>
        <end position="30"/>
    </location>
</feature>
<keyword evidence="1" id="KW-0812">Transmembrane</keyword>
<reference evidence="2" key="1">
    <citation type="submission" date="2025-08" db="UniProtKB">
        <authorList>
            <consortium name="Ensembl"/>
        </authorList>
    </citation>
    <scope>IDENTIFICATION</scope>
</reference>
<keyword evidence="1" id="KW-1133">Transmembrane helix</keyword>
<dbReference type="Ensembl" id="ENSMMOT00000019903.1">
    <property type="protein sequence ID" value="ENSMMOP00000019573.1"/>
    <property type="gene ID" value="ENSMMOG00000014854.1"/>
</dbReference>
<keyword evidence="3" id="KW-1185">Reference proteome</keyword>
<proteinExistence type="predicted"/>
<dbReference type="AlphaFoldDB" id="A0A3Q3WNW7"/>
<sequence length="89" mass="9904">MSICSLVIFRRLVACHILAAPLWFVYVARLRDKCCLSFSTPVITLPIQSIQLTVSAHCSLCPSPAASWSSPVSILTFKLVYYMLHSCNL</sequence>